<protein>
    <submittedName>
        <fullName evidence="2">Glycosyltransferase</fullName>
    </submittedName>
</protein>
<dbReference type="InterPro" id="IPR001173">
    <property type="entry name" value="Glyco_trans_2-like"/>
</dbReference>
<feature type="domain" description="Glycosyltransferase 2-like" evidence="1">
    <location>
        <begin position="313"/>
        <end position="434"/>
    </location>
</feature>
<dbReference type="CDD" id="cd04186">
    <property type="entry name" value="GT_2_like_c"/>
    <property type="match status" value="1"/>
</dbReference>
<dbReference type="RefSeq" id="WP_130597824.1">
    <property type="nucleotide sequence ID" value="NZ_CP036200.1"/>
</dbReference>
<name>A0A411PEL7_9GAMM</name>
<dbReference type="PANTHER" id="PTHR43179:SF7">
    <property type="entry name" value="RHAMNOSYLTRANSFERASE WBBL"/>
    <property type="match status" value="1"/>
</dbReference>
<keyword evidence="3" id="KW-1185">Reference proteome</keyword>
<dbReference type="EMBL" id="CP036200">
    <property type="protein sequence ID" value="QBF81850.1"/>
    <property type="molecule type" value="Genomic_DNA"/>
</dbReference>
<accession>A0A411PEL7</accession>
<dbReference type="Pfam" id="PF00535">
    <property type="entry name" value="Glycos_transf_2"/>
    <property type="match status" value="1"/>
</dbReference>
<dbReference type="AlphaFoldDB" id="A0A411PEL7"/>
<evidence type="ECO:0000259" key="1">
    <source>
        <dbReference type="Pfam" id="PF00535"/>
    </source>
</evidence>
<organism evidence="2 3">
    <name type="scientific">Shewanella maritima</name>
    <dbReference type="NCBI Taxonomy" id="2520507"/>
    <lineage>
        <taxon>Bacteria</taxon>
        <taxon>Pseudomonadati</taxon>
        <taxon>Pseudomonadota</taxon>
        <taxon>Gammaproteobacteria</taxon>
        <taxon>Alteromonadales</taxon>
        <taxon>Shewanellaceae</taxon>
        <taxon>Shewanella</taxon>
    </lineage>
</organism>
<reference evidence="2 3" key="1">
    <citation type="submission" date="2019-02" db="EMBL/GenBank/DDBJ databases">
        <title>Shewanella sp. D4-2 isolated from Dokdo Island.</title>
        <authorList>
            <person name="Baek K."/>
        </authorList>
    </citation>
    <scope>NUCLEOTIDE SEQUENCE [LARGE SCALE GENOMIC DNA]</scope>
    <source>
        <strain evidence="2 3">D4-2</strain>
    </source>
</reference>
<proteinExistence type="predicted"/>
<dbReference type="GO" id="GO:0016740">
    <property type="term" value="F:transferase activity"/>
    <property type="evidence" value="ECO:0007669"/>
    <property type="project" value="UniProtKB-KW"/>
</dbReference>
<gene>
    <name evidence="2" type="ORF">EXU30_03415</name>
</gene>
<dbReference type="KEGG" id="smai:EXU30_03415"/>
<dbReference type="InterPro" id="IPR029044">
    <property type="entry name" value="Nucleotide-diphossugar_trans"/>
</dbReference>
<dbReference type="Proteomes" id="UP000291106">
    <property type="component" value="Chromosome"/>
</dbReference>
<evidence type="ECO:0000313" key="2">
    <source>
        <dbReference type="EMBL" id="QBF81850.1"/>
    </source>
</evidence>
<dbReference type="SUPFAM" id="SSF53448">
    <property type="entry name" value="Nucleotide-diphospho-sugar transferases"/>
    <property type="match status" value="1"/>
</dbReference>
<keyword evidence="2" id="KW-0808">Transferase</keyword>
<evidence type="ECO:0000313" key="3">
    <source>
        <dbReference type="Proteomes" id="UP000291106"/>
    </source>
</evidence>
<sequence>MSDLKCFISKVVGSVLSLLPERIKAELKKIAALRALHVKLSNIVAKPMSAVELDQDQERFHRYLNWQNTQLNELISKPLTDFDCNILICVPDGQEDLISATLDSISKLLGFNGSVIFWGTRSCTSELELYTSKFNLECYFVTRLNDCEPSLFNEPIFIINSGDTLDPRCLLALVDNTEHSQFAYVDTCIYLASNNQWLEPDFKPDFNPDFQYSNGYVNTGLWCKALESFSSISNQVTSHSIAAFVCHLGLNRRSGDIHHIPWVLLAQRQAFDMSAGVSSLEHTFHGHAELLHCNKQASSITLNWPLSSQPLVSIIIPTHNAKALVKSCIDSILVKTSYQNFEIILVDNNSDDPESISYFKRLSEQPKITVIEYPHAFNYSAINNFAVKHAAGDVVALVNNDVEVISADWLEQLVRQVIRPDIGCVGAKLLYSNGTVQHAGVILGCGGSSGVAAHAHKHFPGEHPGYQNRLVCTHNVSAVTAACLIAKKSHYEAVGGLDELNLAVAFNDVDFCLKVLQLGVRNLFCAEAVLFHHESVSRGGEDTTSKQKRFQRELNYLKGRWEEYVERDPMYHPHLTKQKENFSINDRYTCGHYKDRLCSQNPTRKDEVR</sequence>
<dbReference type="PANTHER" id="PTHR43179">
    <property type="entry name" value="RHAMNOSYLTRANSFERASE WBBL"/>
    <property type="match status" value="1"/>
</dbReference>
<dbReference type="OrthoDB" id="9806824at2"/>
<dbReference type="Gene3D" id="3.90.550.10">
    <property type="entry name" value="Spore Coat Polysaccharide Biosynthesis Protein SpsA, Chain A"/>
    <property type="match status" value="1"/>
</dbReference>